<feature type="region of interest" description="Disordered" evidence="1">
    <location>
        <begin position="522"/>
        <end position="555"/>
    </location>
</feature>
<comment type="caution">
    <text evidence="2">The sequence shown here is derived from an EMBL/GenBank/DDBJ whole genome shotgun (WGS) entry which is preliminary data.</text>
</comment>
<dbReference type="Proteomes" id="UP000288805">
    <property type="component" value="Unassembled WGS sequence"/>
</dbReference>
<protein>
    <submittedName>
        <fullName evidence="2">Uncharacterized protein</fullName>
    </submittedName>
</protein>
<evidence type="ECO:0000313" key="3">
    <source>
        <dbReference type="Proteomes" id="UP000288805"/>
    </source>
</evidence>
<gene>
    <name evidence="2" type="ORF">CK203_016852</name>
</gene>
<reference evidence="2 3" key="1">
    <citation type="journal article" date="2018" name="PLoS Genet.">
        <title>Population sequencing reveals clonal diversity and ancestral inbreeding in the grapevine cultivar Chardonnay.</title>
        <authorList>
            <person name="Roach M.J."/>
            <person name="Johnson D.L."/>
            <person name="Bohlmann J."/>
            <person name="van Vuuren H.J."/>
            <person name="Jones S.J."/>
            <person name="Pretorius I.S."/>
            <person name="Schmidt S.A."/>
            <person name="Borneman A.R."/>
        </authorList>
    </citation>
    <scope>NUCLEOTIDE SEQUENCE [LARGE SCALE GENOMIC DNA]</scope>
    <source>
        <strain evidence="3">cv. Chardonnay</strain>
        <tissue evidence="2">Leaf</tissue>
    </source>
</reference>
<name>A0A438JNE8_VITVI</name>
<dbReference type="AlphaFoldDB" id="A0A438JNE8"/>
<organism evidence="2 3">
    <name type="scientific">Vitis vinifera</name>
    <name type="common">Grape</name>
    <dbReference type="NCBI Taxonomy" id="29760"/>
    <lineage>
        <taxon>Eukaryota</taxon>
        <taxon>Viridiplantae</taxon>
        <taxon>Streptophyta</taxon>
        <taxon>Embryophyta</taxon>
        <taxon>Tracheophyta</taxon>
        <taxon>Spermatophyta</taxon>
        <taxon>Magnoliopsida</taxon>
        <taxon>eudicotyledons</taxon>
        <taxon>Gunneridae</taxon>
        <taxon>Pentapetalae</taxon>
        <taxon>rosids</taxon>
        <taxon>Vitales</taxon>
        <taxon>Vitaceae</taxon>
        <taxon>Viteae</taxon>
        <taxon>Vitis</taxon>
    </lineage>
</organism>
<dbReference type="EMBL" id="QGNW01000034">
    <property type="protein sequence ID" value="RVX10452.1"/>
    <property type="molecule type" value="Genomic_DNA"/>
</dbReference>
<evidence type="ECO:0000256" key="1">
    <source>
        <dbReference type="SAM" id="MobiDB-lite"/>
    </source>
</evidence>
<feature type="compositionally biased region" description="Basic residues" evidence="1">
    <location>
        <begin position="435"/>
        <end position="455"/>
    </location>
</feature>
<evidence type="ECO:0000313" key="2">
    <source>
        <dbReference type="EMBL" id="RVX10452.1"/>
    </source>
</evidence>
<proteinExistence type="predicted"/>
<sequence>MLIRGQLGSDSPLIVPLEVPAQRLEARQTIFLHKRCLDRFSEHVLPKFKLDTSGFEPLKRRVKELALAHDNHCSLRRLAGAVRWCVMMYLPVISTFYKYGAMCDSFLTWMCGLGKASSPYLCQERMITCSKGESKAIWETLPAWGVGFQCSPWRGSRRRRVVVGKSTVEACLASMTSLTRPTALVCQQGGTLLLSVWLVGQKDVRIGAGVDRTCLKNPTKLISEPEFWERFHILNGISIHLVDGALTSIEKGSPNVIFLARNNLTQAPPSLSFVFQTIPPLYQNSSGFHSSECCQGANGMQHPDMLFQLDLFLLEVLFVYTIKISRKGIFSLSAQISSLQLVIGLLDSNKGKEMRGRLVEWVEKVSFDHLNKLFVIYAVKMNHQTLLMNQNLLAVVQEPQPYVLLVIPRLFPKGEEEARWEVKASPGWKPSGHYFHHLSHPSSSAKKKSTAKATKKAPAPAPVSSSVSTSFTSAFAASIVPDSKANLNFLGAKPDIEVELVVPLALPPAKRYHVEDPHVERISDTPTAPMPYADIVGPSSAPSLGPSVRKEVYPE</sequence>
<accession>A0A438JNE8</accession>
<feature type="region of interest" description="Disordered" evidence="1">
    <location>
        <begin position="435"/>
        <end position="463"/>
    </location>
</feature>